<dbReference type="AlphaFoldDB" id="A0A9W9YJI6"/>
<name>A0A9W9YJI6_9CNID</name>
<evidence type="ECO:0000259" key="9">
    <source>
        <dbReference type="PROSITE" id="PS50262"/>
    </source>
</evidence>
<keyword evidence="4 8" id="KW-1133">Transmembrane helix</keyword>
<comment type="subcellular location">
    <subcellularLocation>
        <location evidence="1">Cell membrane</location>
        <topology evidence="1">Multi-pass membrane protein</topology>
    </subcellularLocation>
</comment>
<dbReference type="PANTHER" id="PTHR22750">
    <property type="entry name" value="G-PROTEIN COUPLED RECEPTOR"/>
    <property type="match status" value="1"/>
</dbReference>
<evidence type="ECO:0000256" key="3">
    <source>
        <dbReference type="ARBA" id="ARBA00022692"/>
    </source>
</evidence>
<dbReference type="GO" id="GO:0004930">
    <property type="term" value="F:G protein-coupled receptor activity"/>
    <property type="evidence" value="ECO:0007669"/>
    <property type="project" value="UniProtKB-KW"/>
</dbReference>
<dbReference type="OrthoDB" id="5972722at2759"/>
<keyword evidence="6" id="KW-0675">Receptor</keyword>
<keyword evidence="11" id="KW-1185">Reference proteome</keyword>
<keyword evidence="6" id="KW-0807">Transducer</keyword>
<dbReference type="Proteomes" id="UP001163046">
    <property type="component" value="Unassembled WGS sequence"/>
</dbReference>
<dbReference type="PROSITE" id="PS50262">
    <property type="entry name" value="G_PROTEIN_RECEP_F1_2"/>
    <property type="match status" value="1"/>
</dbReference>
<evidence type="ECO:0000256" key="7">
    <source>
        <dbReference type="SAM" id="MobiDB-lite"/>
    </source>
</evidence>
<organism evidence="10 11">
    <name type="scientific">Desmophyllum pertusum</name>
    <dbReference type="NCBI Taxonomy" id="174260"/>
    <lineage>
        <taxon>Eukaryota</taxon>
        <taxon>Metazoa</taxon>
        <taxon>Cnidaria</taxon>
        <taxon>Anthozoa</taxon>
        <taxon>Hexacorallia</taxon>
        <taxon>Scleractinia</taxon>
        <taxon>Caryophylliina</taxon>
        <taxon>Caryophylliidae</taxon>
        <taxon>Desmophyllum</taxon>
    </lineage>
</organism>
<keyword evidence="2" id="KW-1003">Cell membrane</keyword>
<feature type="domain" description="G-protein coupled receptors family 1 profile" evidence="9">
    <location>
        <begin position="1"/>
        <end position="174"/>
    </location>
</feature>
<evidence type="ECO:0000256" key="6">
    <source>
        <dbReference type="RuleBase" id="RU000688"/>
    </source>
</evidence>
<evidence type="ECO:0000256" key="5">
    <source>
        <dbReference type="ARBA" id="ARBA00023136"/>
    </source>
</evidence>
<dbReference type="Gene3D" id="1.20.1070.10">
    <property type="entry name" value="Rhodopsin 7-helix transmembrane proteins"/>
    <property type="match status" value="1"/>
</dbReference>
<feature type="transmembrane region" description="Helical" evidence="8">
    <location>
        <begin position="38"/>
        <end position="58"/>
    </location>
</feature>
<feature type="transmembrane region" description="Helical" evidence="8">
    <location>
        <begin position="153"/>
        <end position="176"/>
    </location>
</feature>
<evidence type="ECO:0000256" key="1">
    <source>
        <dbReference type="ARBA" id="ARBA00004651"/>
    </source>
</evidence>
<accession>A0A9W9YJI6</accession>
<feature type="region of interest" description="Disordered" evidence="7">
    <location>
        <begin position="220"/>
        <end position="242"/>
    </location>
</feature>
<dbReference type="GO" id="GO:0005886">
    <property type="term" value="C:plasma membrane"/>
    <property type="evidence" value="ECO:0007669"/>
    <property type="project" value="UniProtKB-SubCell"/>
</dbReference>
<dbReference type="EMBL" id="MU827342">
    <property type="protein sequence ID" value="KAJ7353737.1"/>
    <property type="molecule type" value="Genomic_DNA"/>
</dbReference>
<keyword evidence="3 6" id="KW-0812">Transmembrane</keyword>
<evidence type="ECO:0000256" key="2">
    <source>
        <dbReference type="ARBA" id="ARBA00022475"/>
    </source>
</evidence>
<dbReference type="PRINTS" id="PR00237">
    <property type="entry name" value="GPCRRHODOPSN"/>
</dbReference>
<keyword evidence="5 8" id="KW-0472">Membrane</keyword>
<feature type="transmembrane region" description="Helical" evidence="8">
    <location>
        <begin position="70"/>
        <end position="87"/>
    </location>
</feature>
<evidence type="ECO:0000313" key="11">
    <source>
        <dbReference type="Proteomes" id="UP001163046"/>
    </source>
</evidence>
<dbReference type="InterPro" id="IPR000276">
    <property type="entry name" value="GPCR_Rhodpsn"/>
</dbReference>
<dbReference type="PROSITE" id="PS00237">
    <property type="entry name" value="G_PROTEIN_RECEP_F1_1"/>
    <property type="match status" value="1"/>
</dbReference>
<dbReference type="CDD" id="cd00637">
    <property type="entry name" value="7tm_classA_rhodopsin-like"/>
    <property type="match status" value="1"/>
</dbReference>
<evidence type="ECO:0000256" key="4">
    <source>
        <dbReference type="ARBA" id="ARBA00022989"/>
    </source>
</evidence>
<feature type="transmembrane region" description="Helical" evidence="8">
    <location>
        <begin position="119"/>
        <end position="141"/>
    </location>
</feature>
<dbReference type="InterPro" id="IPR017452">
    <property type="entry name" value="GPCR_Rhodpsn_7TM"/>
</dbReference>
<sequence>MRSLSGASIRHLALINVERYLAIKHSFGYTTMVTKTRIFVSSVLAWVTAVVTNIPLLIVDDKLFLTINNILLFIVMAIIVFCQIAVYKETRRHEKQIAALQVSVEAREKFLKEKKALKLTTAVLCVLLSCYLPIFVVRILLVTRAITSVNISYIIFYTATFVGILNSFMNPVIYCVRIRQFRVAFIEILLRKNYTQAEQFERRIFGTVNIVAPLQAEHEREDAQRNGHGNSNNINNNNNESN</sequence>
<feature type="compositionally biased region" description="Low complexity" evidence="7">
    <location>
        <begin position="226"/>
        <end position="242"/>
    </location>
</feature>
<evidence type="ECO:0000313" key="10">
    <source>
        <dbReference type="EMBL" id="KAJ7353737.1"/>
    </source>
</evidence>
<proteinExistence type="inferred from homology"/>
<dbReference type="SUPFAM" id="SSF81321">
    <property type="entry name" value="Family A G protein-coupled receptor-like"/>
    <property type="match status" value="1"/>
</dbReference>
<protein>
    <recommendedName>
        <fullName evidence="9">G-protein coupled receptors family 1 profile domain-containing protein</fullName>
    </recommendedName>
</protein>
<keyword evidence="6" id="KW-0297">G-protein coupled receptor</keyword>
<dbReference type="Pfam" id="PF00001">
    <property type="entry name" value="7tm_1"/>
    <property type="match status" value="2"/>
</dbReference>
<comment type="caution">
    <text evidence="10">The sequence shown here is derived from an EMBL/GenBank/DDBJ whole genome shotgun (WGS) entry which is preliminary data.</text>
</comment>
<comment type="similarity">
    <text evidence="6">Belongs to the G-protein coupled receptor 1 family.</text>
</comment>
<reference evidence="10" key="1">
    <citation type="submission" date="2023-01" db="EMBL/GenBank/DDBJ databases">
        <title>Genome assembly of the deep-sea coral Lophelia pertusa.</title>
        <authorList>
            <person name="Herrera S."/>
            <person name="Cordes E."/>
        </authorList>
    </citation>
    <scope>NUCLEOTIDE SEQUENCE</scope>
    <source>
        <strain evidence="10">USNM1676648</strain>
        <tissue evidence="10">Polyp</tissue>
    </source>
</reference>
<gene>
    <name evidence="10" type="ORF">OS493_032607</name>
</gene>
<evidence type="ECO:0000256" key="8">
    <source>
        <dbReference type="SAM" id="Phobius"/>
    </source>
</evidence>